<reference evidence="1 2" key="1">
    <citation type="submission" date="2019-05" db="EMBL/GenBank/DDBJ databases">
        <title>Emergence of the Ug99 lineage of the wheat stem rust pathogen through somatic hybridization.</title>
        <authorList>
            <person name="Li F."/>
            <person name="Upadhyaya N.M."/>
            <person name="Sperschneider J."/>
            <person name="Matny O."/>
            <person name="Nguyen-Phuc H."/>
            <person name="Mago R."/>
            <person name="Raley C."/>
            <person name="Miller M.E."/>
            <person name="Silverstein K.A.T."/>
            <person name="Henningsen E."/>
            <person name="Hirsch C.D."/>
            <person name="Visser B."/>
            <person name="Pretorius Z.A."/>
            <person name="Steffenson B.J."/>
            <person name="Schwessinger B."/>
            <person name="Dodds P.N."/>
            <person name="Figueroa M."/>
        </authorList>
    </citation>
    <scope>NUCLEOTIDE SEQUENCE [LARGE SCALE GENOMIC DNA]</scope>
    <source>
        <strain evidence="1 2">Ug99</strain>
    </source>
</reference>
<name>A0A5B0SHF2_PUCGR</name>
<dbReference type="AlphaFoldDB" id="A0A5B0SHF2"/>
<accession>A0A5B0SHF2</accession>
<evidence type="ECO:0000313" key="1">
    <source>
        <dbReference type="EMBL" id="KAA1137257.1"/>
    </source>
</evidence>
<comment type="caution">
    <text evidence="1">The sequence shown here is derived from an EMBL/GenBank/DDBJ whole genome shotgun (WGS) entry which is preliminary data.</text>
</comment>
<organism evidence="1 2">
    <name type="scientific">Puccinia graminis f. sp. tritici</name>
    <dbReference type="NCBI Taxonomy" id="56615"/>
    <lineage>
        <taxon>Eukaryota</taxon>
        <taxon>Fungi</taxon>
        <taxon>Dikarya</taxon>
        <taxon>Basidiomycota</taxon>
        <taxon>Pucciniomycotina</taxon>
        <taxon>Pucciniomycetes</taxon>
        <taxon>Pucciniales</taxon>
        <taxon>Pucciniaceae</taxon>
        <taxon>Puccinia</taxon>
    </lineage>
</organism>
<proteinExistence type="predicted"/>
<protein>
    <submittedName>
        <fullName evidence="1">Uncharacterized protein</fullName>
    </submittedName>
</protein>
<evidence type="ECO:0000313" key="2">
    <source>
        <dbReference type="Proteomes" id="UP000325313"/>
    </source>
</evidence>
<dbReference type="Proteomes" id="UP000325313">
    <property type="component" value="Unassembled WGS sequence"/>
</dbReference>
<gene>
    <name evidence="1" type="ORF">PGTUg99_013176</name>
</gene>
<sequence>MMVEPSSEYTKTSKSCDWLLEDGVDWENLTWHHYLPLLETRERPQRAPVPEATQLR</sequence>
<dbReference type="EMBL" id="VDEP01000010">
    <property type="protein sequence ID" value="KAA1137257.1"/>
    <property type="molecule type" value="Genomic_DNA"/>
</dbReference>